<reference evidence="3" key="1">
    <citation type="submission" date="2018-02" db="EMBL/GenBank/DDBJ databases">
        <authorList>
            <person name="Clavel T."/>
            <person name="Strowig T."/>
        </authorList>
    </citation>
    <scope>NUCLEOTIDE SEQUENCE [LARGE SCALE GENOMIC DNA]</scope>
    <source>
        <strain evidence="3">DSM 100764</strain>
    </source>
</reference>
<dbReference type="Proteomes" id="UP000244925">
    <property type="component" value="Unassembled WGS sequence"/>
</dbReference>
<organism evidence="2 3">
    <name type="scientific">Paramuribaculum intestinale</name>
    <dbReference type="NCBI Taxonomy" id="2094151"/>
    <lineage>
        <taxon>Bacteria</taxon>
        <taxon>Pseudomonadati</taxon>
        <taxon>Bacteroidota</taxon>
        <taxon>Bacteroidia</taxon>
        <taxon>Bacteroidales</taxon>
        <taxon>Muribaculaceae</taxon>
        <taxon>Paramuribaculum</taxon>
    </lineage>
</organism>
<accession>A0A2V1ITK6</accession>
<evidence type="ECO:0000313" key="2">
    <source>
        <dbReference type="EMBL" id="PWB05580.1"/>
    </source>
</evidence>
<keyword evidence="1" id="KW-0732">Signal</keyword>
<name>A0A2V1ITK6_9BACT</name>
<protein>
    <submittedName>
        <fullName evidence="2">Uncharacterized protein</fullName>
    </submittedName>
</protein>
<comment type="caution">
    <text evidence="2">The sequence shown here is derived from an EMBL/GenBank/DDBJ whole genome shotgun (WGS) entry which is preliminary data.</text>
</comment>
<gene>
    <name evidence="2" type="ORF">C5O25_12615</name>
</gene>
<feature type="signal peptide" evidence="1">
    <location>
        <begin position="1"/>
        <end position="24"/>
    </location>
</feature>
<feature type="chain" id="PRO_5016030878" evidence="1">
    <location>
        <begin position="25"/>
        <end position="1338"/>
    </location>
</feature>
<evidence type="ECO:0000313" key="3">
    <source>
        <dbReference type="Proteomes" id="UP000244925"/>
    </source>
</evidence>
<evidence type="ECO:0000256" key="1">
    <source>
        <dbReference type="SAM" id="SignalP"/>
    </source>
</evidence>
<proteinExistence type="predicted"/>
<dbReference type="RefSeq" id="WP_133166467.1">
    <property type="nucleotide sequence ID" value="NZ_PUBV01000065.1"/>
</dbReference>
<dbReference type="EMBL" id="PUBV01000065">
    <property type="protein sequence ID" value="PWB05580.1"/>
    <property type="molecule type" value="Genomic_DNA"/>
</dbReference>
<keyword evidence="3" id="KW-1185">Reference proteome</keyword>
<sequence length="1338" mass="146638">MKRLLLTLLGVVALCGLSPHPATAQETNDNAPLKKTISFSRSPKGDKIYYKNPTSGEWEEKGSAAFKLAKTKAQSTEFIKVGDIIFEICKTSTCGTNVLEVATDTTRALGLYIGTKFRVYPDPEKYKMDDGSSAKTYSITLYSMGQNRSNTFPMAFFGGSNINNCFKASTEKYDISITNTSENTKIDQNHPGPRRCISFGCGTGMSADIDKWITLEKPSPNNLYNVTASSITSADPKVYSGTYTLAYISGVELEISTDTPNPPASPVITTNLESNKFTDGKWLSRLPITITMASQTDDYTDHTIKYIESNTQLDDVTTIDWTADNVKTYTAPFESVESAYYYARVESPYKDTTYASEVAQIATKVIHPKVISDLAELHKLENNGEIVLLDMPLLIRAHTLVYPQDNNNKYTNAVYVRDVNGVAVKLISRRAKQADPYFPINTFSPQNYGSNMSKPVLSLMKPNMVIGKYYYNDGENPVIVVRDMTSQEPEDYYPLLGTEAQVPYQDNEQEFSQFGFTDTQIKGFIGFHETDDITPDLFGKAVIVRGLTDWNSTDNSFRLSKATGEKRIAIRYGSTTKGALGAAGLGNFRWNTPSDEEINALTTTETYSMVAIVEYDPDTKTYYLAPRSGNIYAPFPTPEININDVDKHKYQEIVEADGSKAWQYTHDSKDGRIELSFNIKAPSTSETVPAFTFTIEDNNGKSIYSGTSSETSSHICSFDTRDLKFDQNTGSTTVYAYAYATNPQYNRTNEGDKLKIVIRDAVQTGPEVVSIEEFRKKIQEGTLSTDQACYVRFNGRFAVVARNGNVLQLRDVDKDLPLNPANAGDTVTAFKDSYILVHDNDNWQYKYTESSRTGFPVTYAAYGGNELWNYYGRGIKVGDEIRKFIGKVTIDNAGNLDVDLTGLGNFFASSALFTHHTDSPFAGEVSVPGYVQGTPRFIPYMALRDSDGKPVTDKDGNPVMGENNCVNRSVTVALSTLEEHPDNHPEKITLTDDLLDAEMNVMKVQVAKADASDDYTAQFTADGVAMLWDMFGTDQAPSEPETEAVMALADEADDTTAGDDTAEPAKSLKEQLADHLAAGTEHFNVIGILRKHTDGKYAIQVEKLEPTPADRPARFFADGVEIKGESYEFIKRMDLTTDTPDGAVIKMTVGDGTQEAYDPEKLKGIDADTKVTIKRSTPGVLEGSPTTITLTKLSTDAGSLAEVAGGDNANNLYHFRSHLKVVAAAEGTVMAADKEGNLAVVAAAPAEAEEGKYLADIVLVRNSKNTASIHEIDADAELLDEDESFAISTPAPATLFGVTVAEGNATDAEGNTYAIDPTFAAIPEGDAEAWKLTGYVLA</sequence>
<feature type="non-terminal residue" evidence="2">
    <location>
        <position position="1338"/>
    </location>
</feature>